<proteinExistence type="predicted"/>
<evidence type="ECO:0000313" key="3">
    <source>
        <dbReference type="Proteomes" id="UP000290365"/>
    </source>
</evidence>
<gene>
    <name evidence="2" type="ORF">EPA93_16250</name>
</gene>
<organism evidence="2 3">
    <name type="scientific">Ktedonosporobacter rubrisoli</name>
    <dbReference type="NCBI Taxonomy" id="2509675"/>
    <lineage>
        <taxon>Bacteria</taxon>
        <taxon>Bacillati</taxon>
        <taxon>Chloroflexota</taxon>
        <taxon>Ktedonobacteria</taxon>
        <taxon>Ktedonobacterales</taxon>
        <taxon>Ktedonosporobacteraceae</taxon>
        <taxon>Ktedonosporobacter</taxon>
    </lineage>
</organism>
<keyword evidence="3" id="KW-1185">Reference proteome</keyword>
<dbReference type="AlphaFoldDB" id="A0A4P6JPY3"/>
<dbReference type="Pfam" id="PF09983">
    <property type="entry name" value="JetD_C"/>
    <property type="match status" value="1"/>
</dbReference>
<sequence>MHPQEVIVQDAPTFEQRFGLREEDQGQIRLLDDQLRKHYGLAVTELTLPHSQCARLPLKGHYCIIAENKMTFLTLPPLSDTFAILGGGFKVGSRVSLPWLSEFPVIYWGDLDSHGFQILSQLRSIFPYVISLMMEKETLQIFAQFCVRATPCAVRNLPYLTADEHELFLHLAHNTIRLEQEHTTHAHAPSQIQKRLLQMRNWARSDPSKSI</sequence>
<feature type="domain" description="Wadjet protein JetD C-terminal" evidence="1">
    <location>
        <begin position="28"/>
        <end position="183"/>
    </location>
</feature>
<dbReference type="Proteomes" id="UP000290365">
    <property type="component" value="Chromosome"/>
</dbReference>
<evidence type="ECO:0000259" key="1">
    <source>
        <dbReference type="Pfam" id="PF09983"/>
    </source>
</evidence>
<dbReference type="InterPro" id="IPR024534">
    <property type="entry name" value="JetD_C"/>
</dbReference>
<dbReference type="KEGG" id="kbs:EPA93_16250"/>
<name>A0A4P6JPY3_KTERU</name>
<dbReference type="EMBL" id="CP035758">
    <property type="protein sequence ID" value="QBD77458.1"/>
    <property type="molecule type" value="Genomic_DNA"/>
</dbReference>
<accession>A0A4P6JPY3</accession>
<reference evidence="2 3" key="1">
    <citation type="submission" date="2019-01" db="EMBL/GenBank/DDBJ databases">
        <title>Ktedonosporobacter rubrisoli SCAWS-G2.</title>
        <authorList>
            <person name="Huang Y."/>
            <person name="Yan B."/>
        </authorList>
    </citation>
    <scope>NUCLEOTIDE SEQUENCE [LARGE SCALE GENOMIC DNA]</scope>
    <source>
        <strain evidence="2 3">SCAWS-G2</strain>
    </source>
</reference>
<evidence type="ECO:0000313" key="2">
    <source>
        <dbReference type="EMBL" id="QBD77458.1"/>
    </source>
</evidence>
<protein>
    <recommendedName>
        <fullName evidence="1">Wadjet protein JetD C-terminal domain-containing protein</fullName>
    </recommendedName>
</protein>
<dbReference type="OrthoDB" id="322908at2"/>